<dbReference type="RefSeq" id="WP_051882982.1">
    <property type="nucleotide sequence ID" value="NZ_APNK01000003.1"/>
</dbReference>
<dbReference type="OrthoDB" id="9798250at2"/>
<dbReference type="InterPro" id="IPR018641">
    <property type="entry name" value="Trfase_1_rSAM/seldom-assoc"/>
</dbReference>
<dbReference type="PANTHER" id="PTHR36529:SF1">
    <property type="entry name" value="GLYCOSYLTRANSFERASE"/>
    <property type="match status" value="1"/>
</dbReference>
<proteinExistence type="predicted"/>
<gene>
    <name evidence="1" type="ORF">C41B8_03811</name>
</gene>
<name>A0A084IPS7_SALHC</name>
<dbReference type="NCBIfam" id="TIGR04282">
    <property type="entry name" value="glyco_like_cofC"/>
    <property type="match status" value="1"/>
</dbReference>
<evidence type="ECO:0000313" key="2">
    <source>
        <dbReference type="Proteomes" id="UP000028302"/>
    </source>
</evidence>
<dbReference type="InterPro" id="IPR029044">
    <property type="entry name" value="Nucleotide-diphossugar_trans"/>
</dbReference>
<dbReference type="SUPFAM" id="SSF53448">
    <property type="entry name" value="Nucleotide-diphospho-sugar transferases"/>
    <property type="match status" value="1"/>
</dbReference>
<organism evidence="1 2">
    <name type="scientific">Salinisphaera hydrothermalis (strain C41B8)</name>
    <dbReference type="NCBI Taxonomy" id="1304275"/>
    <lineage>
        <taxon>Bacteria</taxon>
        <taxon>Pseudomonadati</taxon>
        <taxon>Pseudomonadota</taxon>
        <taxon>Gammaproteobacteria</taxon>
        <taxon>Salinisphaerales</taxon>
        <taxon>Salinisphaeraceae</taxon>
        <taxon>Salinisphaera</taxon>
    </lineage>
</organism>
<dbReference type="STRING" id="1304275.C41B8_03811"/>
<reference evidence="1 2" key="1">
    <citation type="submission" date="2013-03" db="EMBL/GenBank/DDBJ databases">
        <title>Salinisphaera hydrothermalis C41B8 Genome Sequencing.</title>
        <authorList>
            <person name="Li C."/>
            <person name="Lai Q."/>
            <person name="Shao Z."/>
        </authorList>
    </citation>
    <scope>NUCLEOTIDE SEQUENCE [LARGE SCALE GENOMIC DNA]</scope>
    <source>
        <strain evidence="1 2">C41B8</strain>
    </source>
</reference>
<evidence type="ECO:0000313" key="1">
    <source>
        <dbReference type="EMBL" id="KEZ78711.1"/>
    </source>
</evidence>
<protein>
    <recommendedName>
        <fullName evidence="3">Glycosyltransferase</fullName>
    </recommendedName>
</protein>
<dbReference type="EMBL" id="APNK01000003">
    <property type="protein sequence ID" value="KEZ78711.1"/>
    <property type="molecule type" value="Genomic_DNA"/>
</dbReference>
<dbReference type="Proteomes" id="UP000028302">
    <property type="component" value="Unassembled WGS sequence"/>
</dbReference>
<keyword evidence="2" id="KW-1185">Reference proteome</keyword>
<dbReference type="PANTHER" id="PTHR36529">
    <property type="entry name" value="SLL1095 PROTEIN"/>
    <property type="match status" value="1"/>
</dbReference>
<dbReference type="eggNOG" id="COG3222">
    <property type="taxonomic scope" value="Bacteria"/>
</dbReference>
<dbReference type="AlphaFoldDB" id="A0A084IPS7"/>
<dbReference type="Pfam" id="PF09837">
    <property type="entry name" value="DUF2064"/>
    <property type="match status" value="1"/>
</dbReference>
<dbReference type="PATRIC" id="fig|1304275.5.peg.775"/>
<comment type="caution">
    <text evidence="1">The sequence shown here is derived from an EMBL/GenBank/DDBJ whole genome shotgun (WGS) entry which is preliminary data.</text>
</comment>
<dbReference type="Gene3D" id="3.90.550.10">
    <property type="entry name" value="Spore Coat Polysaccharide Biosynthesis Protein SpsA, Chain A"/>
    <property type="match status" value="1"/>
</dbReference>
<accession>A0A084IPS7</accession>
<sequence>MSGPDEDHQFAGRAALHIAVFAKPLVSGRVKTRLIPAVGADGAVAIQRILLQRTLAAACEVAGSEVSLWVAGDPAHPTLAAYRQTFPITLRAQQGDDLGARMRAAMANLWGAGRRVLLIGSDCPLLGAAELRAAAQVLNAPETDVVFTPVADGGYVLVGLGPAAARHLPSRILDALFVDIAWSTERVMAQTRARLDAAGLSWQEQPMLWDIDRPEDLIRARAQGLLDPAPG</sequence>
<evidence type="ECO:0008006" key="3">
    <source>
        <dbReference type="Google" id="ProtNLM"/>
    </source>
</evidence>